<dbReference type="Proteomes" id="UP000037035">
    <property type="component" value="Unassembled WGS sequence"/>
</dbReference>
<dbReference type="VEuPathDB" id="FungiDB:VP01_1512g1"/>
<keyword evidence="2" id="KW-1185">Reference proteome</keyword>
<organism evidence="1 2">
    <name type="scientific">Puccinia sorghi</name>
    <dbReference type="NCBI Taxonomy" id="27349"/>
    <lineage>
        <taxon>Eukaryota</taxon>
        <taxon>Fungi</taxon>
        <taxon>Dikarya</taxon>
        <taxon>Basidiomycota</taxon>
        <taxon>Pucciniomycotina</taxon>
        <taxon>Pucciniomycetes</taxon>
        <taxon>Pucciniales</taxon>
        <taxon>Pucciniaceae</taxon>
        <taxon>Puccinia</taxon>
    </lineage>
</organism>
<proteinExistence type="predicted"/>
<comment type="caution">
    <text evidence="1">The sequence shown here is derived from an EMBL/GenBank/DDBJ whole genome shotgun (WGS) entry which is preliminary data.</text>
</comment>
<evidence type="ECO:0000313" key="1">
    <source>
        <dbReference type="EMBL" id="KNZ60710.1"/>
    </source>
</evidence>
<evidence type="ECO:0000313" key="2">
    <source>
        <dbReference type="Proteomes" id="UP000037035"/>
    </source>
</evidence>
<name>A0A0L6VKP8_9BASI</name>
<gene>
    <name evidence="1" type="ORF">VP01_1512g1</name>
</gene>
<reference evidence="1 2" key="1">
    <citation type="submission" date="2015-08" db="EMBL/GenBank/DDBJ databases">
        <title>Next Generation Sequencing and Analysis of the Genome of Puccinia sorghi L Schw, the Causal Agent of Maize Common Rust.</title>
        <authorList>
            <person name="Rochi L."/>
            <person name="Burguener G."/>
            <person name="Darino M."/>
            <person name="Turjanski A."/>
            <person name="Kreff E."/>
            <person name="Dieguez M.J."/>
            <person name="Sacco F."/>
        </authorList>
    </citation>
    <scope>NUCLEOTIDE SEQUENCE [LARGE SCALE GENOMIC DNA]</scope>
    <source>
        <strain evidence="1 2">RO10H11247</strain>
    </source>
</reference>
<protein>
    <submittedName>
        <fullName evidence="1">Uncharacterized protein</fullName>
    </submittedName>
</protein>
<dbReference type="EMBL" id="LAVV01005698">
    <property type="protein sequence ID" value="KNZ60710.1"/>
    <property type="molecule type" value="Genomic_DNA"/>
</dbReference>
<sequence length="650" mass="74969">MSSLHLMMFGMAPGDIIYILLCDDLLRFPAKVVFCSHGLHNVGKSVFKPYFTQTLLNLTHIWAGQTKPQFLFIIRAIDQTSGGLPARNENSRLNLRPTGRQKRRGRRRTGRFWTTFPRLRGRLSDLSINHLSLGKPSSNESQRKWVFFFFGPLAVLFSVTWNQLKCCKKYFGKVIDLRQPPAHRTYMESRRKVRFPCSTRFSNISSRPWCKYVYSSQWGSFPFLSGCHLDLGSTDGTCFIHRPGLLKWRPTSGLGSSLLRTQNNTSELPIHSFRDQTFLYVFHQEWPQLTLLIPSCNPFFWCFYFHKCWSQFPPHQLHSSAHWVHPEPPQSCPELCGRPSVPAHWSTPFVVEPWLLPRLRKGAIRTPLCLSVDPLSRATSLCHSAPTTLRWHWGIPPTQSAGCAPSRATIETLGCRSYSKNSVIAITSLRIRKLSRIPQPPQRRPRTPTWLWMTPPGSLPYGGTLRSAKLWVGPLQDPYLLFPTYSCKLRPSFAHLDTKPMGYMVSAKTSCNQSATLFKICPRALLRHTRQLTPQGPPSHRPRLYHATRMDYSQLLNVCLEPILESSAEEIKEIIQQHIYLAPMIRQRSQYFPRVGGLLPDLMLQEKYEQTRHNSRHSRVPFDSLEMEVSVMQTRYIHTNQLTTTERMRT</sequence>
<dbReference type="AlphaFoldDB" id="A0A0L6VKP8"/>
<accession>A0A0L6VKP8</accession>